<dbReference type="InterPro" id="IPR026335">
    <property type="entry name" value="rSAM_SPASM_FxsB"/>
</dbReference>
<dbReference type="InterPro" id="IPR007197">
    <property type="entry name" value="rSAM"/>
</dbReference>
<dbReference type="SUPFAM" id="SSF102114">
    <property type="entry name" value="Radical SAM enzymes"/>
    <property type="match status" value="1"/>
</dbReference>
<dbReference type="InterPro" id="IPR013785">
    <property type="entry name" value="Aldolase_TIM"/>
</dbReference>
<dbReference type="PANTHER" id="PTHR43273:SF8">
    <property type="entry name" value="RADICAL SAM DOMAIN PROTEIN"/>
    <property type="match status" value="1"/>
</dbReference>
<dbReference type="InterPro" id="IPR058240">
    <property type="entry name" value="rSAM_sf"/>
</dbReference>
<dbReference type="SFLD" id="SFLDG01072">
    <property type="entry name" value="dehydrogenase_like"/>
    <property type="match status" value="1"/>
</dbReference>
<comment type="caution">
    <text evidence="6">The sequence shown here is derived from an EMBL/GenBank/DDBJ whole genome shotgun (WGS) entry which is preliminary data.</text>
</comment>
<keyword evidence="7" id="KW-1185">Reference proteome</keyword>
<dbReference type="Gene3D" id="3.20.20.70">
    <property type="entry name" value="Aldolase class I"/>
    <property type="match status" value="1"/>
</dbReference>
<evidence type="ECO:0000256" key="1">
    <source>
        <dbReference type="ARBA" id="ARBA00022691"/>
    </source>
</evidence>
<evidence type="ECO:0000313" key="7">
    <source>
        <dbReference type="Proteomes" id="UP001180556"/>
    </source>
</evidence>
<dbReference type="SFLD" id="SFLDG01067">
    <property type="entry name" value="SPASM/twitch_domain_containing"/>
    <property type="match status" value="1"/>
</dbReference>
<organism evidence="6 7">
    <name type="scientific">Streptomyces stephensoniae</name>
    <dbReference type="NCBI Taxonomy" id="3375367"/>
    <lineage>
        <taxon>Bacteria</taxon>
        <taxon>Bacillati</taxon>
        <taxon>Actinomycetota</taxon>
        <taxon>Actinomycetes</taxon>
        <taxon>Kitasatosporales</taxon>
        <taxon>Streptomycetaceae</taxon>
        <taxon>Streptomyces</taxon>
    </lineage>
</organism>
<evidence type="ECO:0000256" key="4">
    <source>
        <dbReference type="ARBA" id="ARBA00023014"/>
    </source>
</evidence>
<dbReference type="InterPro" id="IPR023867">
    <property type="entry name" value="Sulphatase_maturase_rSAM"/>
</dbReference>
<sequence length="800" mass="84713">MTGPLVPFREFVLKVHSRCDLACDHCYVYEHADQSWRTRPKTISDEAVSWTARRLAEHAATHALPSVAVILHGGEPLLAGPARLRRVCEELGSALDGVAELDLRIHTNGVQLSPRYLDLFAEFGVKVGISLDGDRAANDRHRRFADGRTSHPLVLRAVELLRQERYRHLDLGLLCTVDIRNDPVAVYEALAGLAPPMVDFLLPHATWDTPPQRPDGSATAYADWLLTVFDRWTEQGRPVPVRLFSSVLSSLGGGPSLTESLGLAPTDLVVIETDGRLEQVDSLKSAYEGAAATGFDVFTHTFDEVAAHPGVRARQLGLAGVSETCRRCPVVRSCGGGLYTHRYRSANGFDNPSVYCADLAALVRGIEDRTAAATESAAVRVPAELVEAQLDLTRTLLAHLHHELDGRGGALWDAAWQLAEEVERTAGGAAALDEVLSHPYTRTWLLDALGAVRAGGRAALPVERLGATVAAAAVRAGLDLPVPVGHRDGVLFLPGLGAVRVAGPGERGTAVVRGTGTGFLVRRDGPGPGGELHIELGAAEPYPGRGAVDPGIGPGAAETPVGPGAVEPYLGPGAADGPRWQPVRALRSGGAVPAFVLDDLDPYRDCFDVPPAGRLGPAEAGAWAARIGAAWALLEGTVAGQCAEAAGTLTTLTPLPRAPAGPGRHGYGGAGLAVTGDARELALGLLSGFRRAKLRALTEVTDLYASDGSWEHRTPWYDEPVPFSRLLADTFERVGLGLFEPRFLDGVPEALDMIETAAEPTIDGKQLIAALRKEAGDPQGTSGRNGGKALPVTRVMCRTP</sequence>
<feature type="domain" description="Radical SAM core" evidence="5">
    <location>
        <begin position="5"/>
        <end position="237"/>
    </location>
</feature>
<evidence type="ECO:0000259" key="5">
    <source>
        <dbReference type="PROSITE" id="PS51918"/>
    </source>
</evidence>
<keyword evidence="3" id="KW-0408">Iron</keyword>
<keyword evidence="2" id="KW-0479">Metal-binding</keyword>
<keyword evidence="1" id="KW-0949">S-adenosyl-L-methionine</keyword>
<dbReference type="CDD" id="cd01335">
    <property type="entry name" value="Radical_SAM"/>
    <property type="match status" value="1"/>
</dbReference>
<accession>A0ABU2VXE1</accession>
<gene>
    <name evidence="6" type="primary">fxsB</name>
    <name evidence="6" type="ORF">RM717_07055</name>
</gene>
<dbReference type="PANTHER" id="PTHR43273">
    <property type="entry name" value="ANAEROBIC SULFATASE-MATURATING ENZYME HOMOLOG ASLB-RELATED"/>
    <property type="match status" value="1"/>
</dbReference>
<dbReference type="PROSITE" id="PS51918">
    <property type="entry name" value="RADICAL_SAM"/>
    <property type="match status" value="1"/>
</dbReference>
<keyword evidence="4" id="KW-0411">Iron-sulfur</keyword>
<dbReference type="RefSeq" id="WP_311597163.1">
    <property type="nucleotide sequence ID" value="NZ_JAVRFG010000007.1"/>
</dbReference>
<protein>
    <submittedName>
        <fullName evidence="6">Radical SAM/SPASM protein FxsB, inactivated metallohydrolase extension form</fullName>
    </submittedName>
</protein>
<dbReference type="Pfam" id="PF04055">
    <property type="entry name" value="Radical_SAM"/>
    <property type="match status" value="1"/>
</dbReference>
<reference evidence="7" key="1">
    <citation type="submission" date="2023-07" db="EMBL/GenBank/DDBJ databases">
        <title>30 novel species of actinomycetes from the DSMZ collection.</title>
        <authorList>
            <person name="Nouioui I."/>
        </authorList>
    </citation>
    <scope>NUCLEOTIDE SEQUENCE [LARGE SCALE GENOMIC DNA]</scope>
    <source>
        <strain evidence="7">DSM 40932</strain>
    </source>
</reference>
<evidence type="ECO:0000256" key="2">
    <source>
        <dbReference type="ARBA" id="ARBA00022723"/>
    </source>
</evidence>
<dbReference type="EMBL" id="JAVRFG010000007">
    <property type="protein sequence ID" value="MDT0490260.1"/>
    <property type="molecule type" value="Genomic_DNA"/>
</dbReference>
<dbReference type="NCBIfam" id="TIGR04269">
    <property type="entry name" value="SAM_SPASM_FxsB"/>
    <property type="match status" value="1"/>
</dbReference>
<dbReference type="Proteomes" id="UP001180556">
    <property type="component" value="Unassembled WGS sequence"/>
</dbReference>
<dbReference type="NCBIfam" id="NF040587">
    <property type="entry name" value="rSAM_lost_HExxH"/>
    <property type="match status" value="1"/>
</dbReference>
<proteinExistence type="predicted"/>
<name>A0ABU2VXE1_9ACTN</name>
<evidence type="ECO:0000313" key="6">
    <source>
        <dbReference type="EMBL" id="MDT0490260.1"/>
    </source>
</evidence>
<dbReference type="SFLD" id="SFLDS00029">
    <property type="entry name" value="Radical_SAM"/>
    <property type="match status" value="1"/>
</dbReference>
<dbReference type="SFLD" id="SFLDG01386">
    <property type="entry name" value="main_SPASM_domain-containing"/>
    <property type="match status" value="1"/>
</dbReference>
<evidence type="ECO:0000256" key="3">
    <source>
        <dbReference type="ARBA" id="ARBA00023004"/>
    </source>
</evidence>